<evidence type="ECO:0000313" key="2">
    <source>
        <dbReference type="EMBL" id="MBW4769061.1"/>
    </source>
</evidence>
<dbReference type="EMBL" id="JAHXCT010000003">
    <property type="protein sequence ID" value="MBW4769061.1"/>
    <property type="molecule type" value="Genomic_DNA"/>
</dbReference>
<gene>
    <name evidence="2" type="ORF">KZO38_04720</name>
</gene>
<proteinExistence type="predicted"/>
<dbReference type="Proteomes" id="UP000788426">
    <property type="component" value="Unassembled WGS sequence"/>
</dbReference>
<evidence type="ECO:0000313" key="3">
    <source>
        <dbReference type="Proteomes" id="UP000788426"/>
    </source>
</evidence>
<sequence>MTTNTIEKNFFLTPHFSLKEMTASATATQLHITNCPNATQIARLKALCEHVLEPLRQHFGAIRITSGFRSERLNDALCANSLSQHTFGEAADIYVPNRERGLEMFRFICQHCTFDQMLLERKRKMPSFWLHVSYKSDRRYNRNMAVDLTEHYRDFK</sequence>
<reference evidence="2 3" key="1">
    <citation type="submission" date="2021-07" db="EMBL/GenBank/DDBJ databases">
        <title>Genomic diversity and antimicrobial resistance of Prevotella spp. isolated from chronic lung disease airways.</title>
        <authorList>
            <person name="Webb K.A."/>
            <person name="Olagoke O.S."/>
            <person name="Baird T."/>
            <person name="Neill J."/>
            <person name="Pham A."/>
            <person name="Wells T.J."/>
            <person name="Ramsay K.A."/>
            <person name="Bell S.C."/>
            <person name="Sarovich D.S."/>
            <person name="Price E.P."/>
        </authorList>
    </citation>
    <scope>NUCLEOTIDE SEQUENCE [LARGE SCALE GENOMIC DNA]</scope>
    <source>
        <strain evidence="2 3">SCHI0011.S.12</strain>
    </source>
</reference>
<keyword evidence="3" id="KW-1185">Reference proteome</keyword>
<name>A0ABS6YBY2_9BACT</name>
<accession>A0ABS6YBY2</accession>
<organism evidence="2 3">
    <name type="scientific">Hoylesella nanceiensis</name>
    <dbReference type="NCBI Taxonomy" id="425941"/>
    <lineage>
        <taxon>Bacteria</taxon>
        <taxon>Pseudomonadati</taxon>
        <taxon>Bacteroidota</taxon>
        <taxon>Bacteroidia</taxon>
        <taxon>Bacteroidales</taxon>
        <taxon>Prevotellaceae</taxon>
        <taxon>Hoylesella</taxon>
    </lineage>
</organism>
<comment type="caution">
    <text evidence="2">The sequence shown here is derived from an EMBL/GenBank/DDBJ whole genome shotgun (WGS) entry which is preliminary data.</text>
</comment>
<dbReference type="InterPro" id="IPR013230">
    <property type="entry name" value="Peptidase_M15A_C"/>
</dbReference>
<evidence type="ECO:0000259" key="1">
    <source>
        <dbReference type="Pfam" id="PF08291"/>
    </source>
</evidence>
<protein>
    <submittedName>
        <fullName evidence="2">Peptidase M15 superfamily</fullName>
    </submittedName>
</protein>
<feature type="domain" description="Peptidase M15A C-terminal" evidence="1">
    <location>
        <begin position="14"/>
        <end position="123"/>
    </location>
</feature>
<dbReference type="Pfam" id="PF08291">
    <property type="entry name" value="Peptidase_M15_3"/>
    <property type="match status" value="1"/>
</dbReference>
<dbReference type="RefSeq" id="WP_219480512.1">
    <property type="nucleotide sequence ID" value="NZ_JAHXCT010000003.1"/>
</dbReference>